<dbReference type="Proteomes" id="UP000566071">
    <property type="component" value="Unassembled WGS sequence"/>
</dbReference>
<comment type="caution">
    <text evidence="1">The sequence shown here is derived from an EMBL/GenBank/DDBJ whole genome shotgun (WGS) entry which is preliminary data.</text>
</comment>
<dbReference type="EMBL" id="JABFCR010000021">
    <property type="protein sequence ID" value="NNU33811.1"/>
    <property type="molecule type" value="Genomic_DNA"/>
</dbReference>
<gene>
    <name evidence="1" type="ORF">HK413_06035</name>
</gene>
<sequence length="140" mass="16048">MADDGTVIESDYQSNNNGTFFKFSTMTSPFDLNHPVSGNREFGIYPDPNNPGSYTFYTMGVDRVSDWIFVVGNTLFNGFRRTDQLWTAMQSNMINYINNHGGHAEFYGKKNYIARPNYNLVKDYLEGRISLAELKRRIGC</sequence>
<dbReference type="RefSeq" id="WP_175269496.1">
    <property type="nucleotide sequence ID" value="NZ_JABFCR010000021.1"/>
</dbReference>
<name>A0ABX1W5D8_9SPHI</name>
<organism evidence="1 2">
    <name type="scientific">Mucilaginibacter humi</name>
    <dbReference type="NCBI Taxonomy" id="2732510"/>
    <lineage>
        <taxon>Bacteria</taxon>
        <taxon>Pseudomonadati</taxon>
        <taxon>Bacteroidota</taxon>
        <taxon>Sphingobacteriia</taxon>
        <taxon>Sphingobacteriales</taxon>
        <taxon>Sphingobacteriaceae</taxon>
        <taxon>Mucilaginibacter</taxon>
    </lineage>
</organism>
<proteinExistence type="predicted"/>
<evidence type="ECO:0000313" key="2">
    <source>
        <dbReference type="Proteomes" id="UP000566071"/>
    </source>
</evidence>
<keyword evidence="2" id="KW-1185">Reference proteome</keyword>
<accession>A0ABX1W5D8</accession>
<protein>
    <submittedName>
        <fullName evidence="1">Uncharacterized protein</fullName>
    </submittedName>
</protein>
<reference evidence="1 2" key="1">
    <citation type="submission" date="2020-05" db="EMBL/GenBank/DDBJ databases">
        <authorList>
            <person name="Khan S.A."/>
            <person name="Jeon C.O."/>
            <person name="Chun B.H."/>
        </authorList>
    </citation>
    <scope>NUCLEOTIDE SEQUENCE [LARGE SCALE GENOMIC DNA]</scope>
    <source>
        <strain evidence="1 2">S1162</strain>
    </source>
</reference>
<evidence type="ECO:0000313" key="1">
    <source>
        <dbReference type="EMBL" id="NNU33811.1"/>
    </source>
</evidence>